<dbReference type="EMBL" id="PVBQ01000004">
    <property type="protein sequence ID" value="PRD48213.1"/>
    <property type="molecule type" value="Genomic_DNA"/>
</dbReference>
<protein>
    <submittedName>
        <fullName evidence="1">Uncharacterized protein</fullName>
    </submittedName>
</protein>
<keyword evidence="2" id="KW-1185">Reference proteome</keyword>
<dbReference type="AlphaFoldDB" id="A0A2S9J5Z3"/>
<organism evidence="1 2">
    <name type="scientific">Sphingobacterium haloxyli</name>
    <dbReference type="NCBI Taxonomy" id="2100533"/>
    <lineage>
        <taxon>Bacteria</taxon>
        <taxon>Pseudomonadati</taxon>
        <taxon>Bacteroidota</taxon>
        <taxon>Sphingobacteriia</taxon>
        <taxon>Sphingobacteriales</taxon>
        <taxon>Sphingobacteriaceae</taxon>
        <taxon>Sphingobacterium</taxon>
    </lineage>
</organism>
<dbReference type="OrthoDB" id="396512at2"/>
<reference evidence="1 2" key="1">
    <citation type="submission" date="2018-02" db="EMBL/GenBank/DDBJ databases">
        <title>The draft genome of Sphingobacterium sp. 5JN-11.</title>
        <authorList>
            <person name="Liu L."/>
            <person name="Li L."/>
            <person name="Liang L."/>
            <person name="Zhang X."/>
            <person name="Wang T."/>
        </authorList>
    </citation>
    <scope>NUCLEOTIDE SEQUENCE [LARGE SCALE GENOMIC DNA]</scope>
    <source>
        <strain evidence="1 2">5JN-11</strain>
    </source>
</reference>
<evidence type="ECO:0000313" key="1">
    <source>
        <dbReference type="EMBL" id="PRD48213.1"/>
    </source>
</evidence>
<dbReference type="RefSeq" id="WP_105716240.1">
    <property type="nucleotide sequence ID" value="NZ_PVBQ01000004.1"/>
</dbReference>
<comment type="caution">
    <text evidence="1">The sequence shown here is derived from an EMBL/GenBank/DDBJ whole genome shotgun (WGS) entry which is preliminary data.</text>
</comment>
<gene>
    <name evidence="1" type="ORF">C5745_06825</name>
</gene>
<evidence type="ECO:0000313" key="2">
    <source>
        <dbReference type="Proteomes" id="UP000239711"/>
    </source>
</evidence>
<sequence>MKIGAPKFFEKGDQLIYQVDIELDNTVQSLWYSLNSTHKDMVSDRSDAALVALLIPAMEKGEDMYIEGQISESLFYSVSGPLQDLLRLMFPFLKNITVSVTNLTDEVYTTKRGVLTGFSGGIDSYCVLADHYFDPKVPESYKLTHLLFNNVGSHGDKGSELFNKRYSRLTSTTRDLKLPFVQVDSNVDSFYSHRTWFQPTHTLRNTSVALLLQKGIGTYLYASAYSFADVFIGPTEDIAYADLVILPMLSTRNLEARSVGSAYTRSGKTIRVATIPESYTSLDVCINSDNRTGEINCSSCWKCLRTLATLEIAGKLHLYAGIFNLDVYKKHRNAYFVKVLTSDDVLMMDIAMLAKKKNFAFPKKSLLMYKTRLYKLDNFIKRAYHKVLRTVKR</sequence>
<name>A0A2S9J5Z3_9SPHI</name>
<proteinExistence type="predicted"/>
<accession>A0A2S9J5Z3</accession>
<dbReference type="Proteomes" id="UP000239711">
    <property type="component" value="Unassembled WGS sequence"/>
</dbReference>